<dbReference type="KEGG" id="tau:Tola_0886"/>
<accession>C4LC35</accession>
<evidence type="ECO:0000313" key="5">
    <source>
        <dbReference type="Proteomes" id="UP000009073"/>
    </source>
</evidence>
<proteinExistence type="predicted"/>
<dbReference type="AlphaFoldDB" id="C4LC35"/>
<dbReference type="PROSITE" id="PS51257">
    <property type="entry name" value="PROKAR_LIPOPROTEIN"/>
    <property type="match status" value="1"/>
</dbReference>
<gene>
    <name evidence="4" type="ordered locus">Tola_0886</name>
</gene>
<evidence type="ECO:0000313" key="4">
    <source>
        <dbReference type="EMBL" id="ACQ92514.1"/>
    </source>
</evidence>
<organism evidence="4 5">
    <name type="scientific">Tolumonas auensis (strain DSM 9187 / NBRC 110442 / TA 4)</name>
    <dbReference type="NCBI Taxonomy" id="595494"/>
    <lineage>
        <taxon>Bacteria</taxon>
        <taxon>Pseudomonadati</taxon>
        <taxon>Pseudomonadota</taxon>
        <taxon>Gammaproteobacteria</taxon>
        <taxon>Aeromonadales</taxon>
        <taxon>Aeromonadaceae</taxon>
        <taxon>Tolumonas</taxon>
    </lineage>
</organism>
<evidence type="ECO:0000256" key="2">
    <source>
        <dbReference type="ARBA" id="ARBA00022803"/>
    </source>
</evidence>
<dbReference type="InterPro" id="IPR011990">
    <property type="entry name" value="TPR-like_helical_dom_sf"/>
</dbReference>
<keyword evidence="2 3" id="KW-0802">TPR repeat</keyword>
<dbReference type="PROSITE" id="PS50005">
    <property type="entry name" value="TPR"/>
    <property type="match status" value="2"/>
</dbReference>
<dbReference type="eggNOG" id="COG3063">
    <property type="taxonomic scope" value="Bacteria"/>
</dbReference>
<evidence type="ECO:0000256" key="1">
    <source>
        <dbReference type="ARBA" id="ARBA00022737"/>
    </source>
</evidence>
<dbReference type="InterPro" id="IPR013360">
    <property type="entry name" value="Pilus_4_PilW"/>
</dbReference>
<dbReference type="EMBL" id="CP001616">
    <property type="protein sequence ID" value="ACQ92514.1"/>
    <property type="molecule type" value="Genomic_DNA"/>
</dbReference>
<dbReference type="RefSeq" id="WP_012729113.1">
    <property type="nucleotide sequence ID" value="NC_012691.1"/>
</dbReference>
<evidence type="ECO:0000256" key="3">
    <source>
        <dbReference type="PROSITE-ProRule" id="PRU00339"/>
    </source>
</evidence>
<dbReference type="HOGENOM" id="CLU_003728_7_0_6"/>
<feature type="repeat" description="TPR" evidence="3">
    <location>
        <begin position="42"/>
        <end position="75"/>
    </location>
</feature>
<dbReference type="NCBIfam" id="TIGR02521">
    <property type="entry name" value="type_IV_pilW"/>
    <property type="match status" value="1"/>
</dbReference>
<feature type="repeat" description="TPR" evidence="3">
    <location>
        <begin position="146"/>
        <end position="179"/>
    </location>
</feature>
<dbReference type="SUPFAM" id="SSF48452">
    <property type="entry name" value="TPR-like"/>
    <property type="match status" value="1"/>
</dbReference>
<dbReference type="Pfam" id="PF13431">
    <property type="entry name" value="TPR_17"/>
    <property type="match status" value="1"/>
</dbReference>
<dbReference type="SMART" id="SM00028">
    <property type="entry name" value="TPR"/>
    <property type="match status" value="4"/>
</dbReference>
<protein>
    <submittedName>
        <fullName evidence="4">Type IV pilus biogenesis/stability protein PilW</fullName>
    </submittedName>
</protein>
<dbReference type="InterPro" id="IPR019734">
    <property type="entry name" value="TPR_rpt"/>
</dbReference>
<reference evidence="5" key="1">
    <citation type="submission" date="2009-05" db="EMBL/GenBank/DDBJ databases">
        <title>Complete sequence of Tolumonas auensis DSM 9187.</title>
        <authorList>
            <consortium name="US DOE Joint Genome Institute"/>
            <person name="Lucas S."/>
            <person name="Copeland A."/>
            <person name="Lapidus A."/>
            <person name="Glavina del Rio T."/>
            <person name="Tice H."/>
            <person name="Bruce D."/>
            <person name="Goodwin L."/>
            <person name="Pitluck S."/>
            <person name="Chertkov O."/>
            <person name="Brettin T."/>
            <person name="Detter J.C."/>
            <person name="Han C."/>
            <person name="Larimer F."/>
            <person name="Land M."/>
            <person name="Hauser L."/>
            <person name="Kyrpides N."/>
            <person name="Mikhailova N."/>
            <person name="Spring S."/>
            <person name="Beller H."/>
        </authorList>
    </citation>
    <scope>NUCLEOTIDE SEQUENCE [LARGE SCALE GENOMIC DNA]</scope>
    <source>
        <strain evidence="5">DSM 9187 / TA4</strain>
    </source>
</reference>
<dbReference type="Gene3D" id="1.25.40.10">
    <property type="entry name" value="Tetratricopeptide repeat domain"/>
    <property type="match status" value="1"/>
</dbReference>
<keyword evidence="1" id="KW-0677">Repeat</keyword>
<reference evidence="4 5" key="2">
    <citation type="journal article" date="2011" name="Stand. Genomic Sci.">
        <title>Complete genome sequence of Tolumonas auensis type strain (TA 4).</title>
        <authorList>
            <person name="Chertkov O."/>
            <person name="Copeland A."/>
            <person name="Lucas S."/>
            <person name="Lapidus A."/>
            <person name="Berry K.W."/>
            <person name="Detter J.C."/>
            <person name="Del Rio T.G."/>
            <person name="Hammon N."/>
            <person name="Dalin E."/>
            <person name="Tice H."/>
            <person name="Pitluck S."/>
            <person name="Richardson P."/>
            <person name="Bruce D."/>
            <person name="Goodwin L."/>
            <person name="Han C."/>
            <person name="Tapia R."/>
            <person name="Saunders E."/>
            <person name="Schmutz J."/>
            <person name="Brettin T."/>
            <person name="Larimer F."/>
            <person name="Land M."/>
            <person name="Hauser L."/>
            <person name="Spring S."/>
            <person name="Rohde M."/>
            <person name="Kyrpides N.C."/>
            <person name="Ivanova N."/>
            <person name="Goker M."/>
            <person name="Beller H.R."/>
            <person name="Klenk H.P."/>
            <person name="Woyke T."/>
        </authorList>
    </citation>
    <scope>NUCLEOTIDE SEQUENCE [LARGE SCALE GENOMIC DNA]</scope>
    <source>
        <strain evidence="5">DSM 9187 / TA4</strain>
    </source>
</reference>
<dbReference type="OrthoDB" id="9814042at2"/>
<dbReference type="Proteomes" id="UP000009073">
    <property type="component" value="Chromosome"/>
</dbReference>
<sequence>MKRNLPLLWAAIIALSGCVTETTIIGKNSVQQENSIDNAAAAKTRIQLGMGYLNKGQMAPAKYNFEKAIELAPDSADAYLAMAHYYQAVGDKVSAQKAYEKLMSGHGNNPDVLNNYGAFLCRNRNYSEADEMFMRAVAQPHYLRMDDSYENAGVCALQAGKKEKALEYYRLALGYNPHKVKLLLDLAEMALNANNPTEAESWLSTYRKKATDTPQSLWLSIRTAQAQGRIADSHIFGQTLVQQFPSSIQTKRYQNNDY</sequence>
<dbReference type="Pfam" id="PF14559">
    <property type="entry name" value="TPR_19"/>
    <property type="match status" value="1"/>
</dbReference>
<dbReference type="STRING" id="595494.Tola_0886"/>
<dbReference type="PANTHER" id="PTHR44186:SF1">
    <property type="entry name" value="BARDET-BIEDL SYNDROME 4 PROTEIN"/>
    <property type="match status" value="1"/>
</dbReference>
<dbReference type="PANTHER" id="PTHR44186">
    <property type="match status" value="1"/>
</dbReference>
<keyword evidence="5" id="KW-1185">Reference proteome</keyword>
<name>C4LC35_TOLAT</name>